<dbReference type="OrthoDB" id="6626714at2759"/>
<name>A0A4C1U4G3_EUMVA</name>
<evidence type="ECO:0000313" key="1">
    <source>
        <dbReference type="EMBL" id="GBP21285.1"/>
    </source>
</evidence>
<organism evidence="1 2">
    <name type="scientific">Eumeta variegata</name>
    <name type="common">Bagworm moth</name>
    <name type="synonym">Eumeta japonica</name>
    <dbReference type="NCBI Taxonomy" id="151549"/>
    <lineage>
        <taxon>Eukaryota</taxon>
        <taxon>Metazoa</taxon>
        <taxon>Ecdysozoa</taxon>
        <taxon>Arthropoda</taxon>
        <taxon>Hexapoda</taxon>
        <taxon>Insecta</taxon>
        <taxon>Pterygota</taxon>
        <taxon>Neoptera</taxon>
        <taxon>Endopterygota</taxon>
        <taxon>Lepidoptera</taxon>
        <taxon>Glossata</taxon>
        <taxon>Ditrysia</taxon>
        <taxon>Tineoidea</taxon>
        <taxon>Psychidae</taxon>
        <taxon>Oiketicinae</taxon>
        <taxon>Eumeta</taxon>
    </lineage>
</organism>
<accession>A0A4C1U4G3</accession>
<gene>
    <name evidence="1" type="ORF">EVAR_11680_1</name>
</gene>
<proteinExistence type="predicted"/>
<keyword evidence="2" id="KW-1185">Reference proteome</keyword>
<evidence type="ECO:0000313" key="2">
    <source>
        <dbReference type="Proteomes" id="UP000299102"/>
    </source>
</evidence>
<dbReference type="Proteomes" id="UP000299102">
    <property type="component" value="Unassembled WGS sequence"/>
</dbReference>
<dbReference type="EMBL" id="BGZK01000127">
    <property type="protein sequence ID" value="GBP21285.1"/>
    <property type="molecule type" value="Genomic_DNA"/>
</dbReference>
<dbReference type="AlphaFoldDB" id="A0A4C1U4G3"/>
<protein>
    <submittedName>
        <fullName evidence="1">Uncharacterized protein</fullName>
    </submittedName>
</protein>
<reference evidence="1 2" key="1">
    <citation type="journal article" date="2019" name="Commun. Biol.">
        <title>The bagworm genome reveals a unique fibroin gene that provides high tensile strength.</title>
        <authorList>
            <person name="Kono N."/>
            <person name="Nakamura H."/>
            <person name="Ohtoshi R."/>
            <person name="Tomita M."/>
            <person name="Numata K."/>
            <person name="Arakawa K."/>
        </authorList>
    </citation>
    <scope>NUCLEOTIDE SEQUENCE [LARGE SCALE GENOMIC DNA]</scope>
</reference>
<comment type="caution">
    <text evidence="1">The sequence shown here is derived from an EMBL/GenBank/DDBJ whole genome shotgun (WGS) entry which is preliminary data.</text>
</comment>
<sequence length="126" mass="14487">MEIVLEAVVVQALGPSSGPEILIFKRFRSAWPSIDQRKFSIVSSDPDALRYVQNIADSTISFAKKQLNDYQPRDDYKELLTLTIIFWEVFLIKGYHLELQQVFIALGGWQKQFIALNFLCSETSLK</sequence>